<gene>
    <name evidence="2" type="ORF">PHYPSEUDO_012805</name>
</gene>
<evidence type="ECO:0000256" key="1">
    <source>
        <dbReference type="SAM" id="MobiDB-lite"/>
    </source>
</evidence>
<keyword evidence="3" id="KW-1185">Reference proteome</keyword>
<reference evidence="2" key="1">
    <citation type="submission" date="2021-02" db="EMBL/GenBank/DDBJ databases">
        <authorList>
            <person name="Palmer J.M."/>
        </authorList>
    </citation>
    <scope>NUCLEOTIDE SEQUENCE</scope>
    <source>
        <strain evidence="2">SCRP734</strain>
    </source>
</reference>
<feature type="region of interest" description="Disordered" evidence="1">
    <location>
        <begin position="1"/>
        <end position="23"/>
    </location>
</feature>
<accession>A0A8T1W9A5</accession>
<evidence type="ECO:0000313" key="3">
    <source>
        <dbReference type="Proteomes" id="UP000694044"/>
    </source>
</evidence>
<proteinExistence type="predicted"/>
<organism evidence="2 3">
    <name type="scientific">Phytophthora pseudosyringae</name>
    <dbReference type="NCBI Taxonomy" id="221518"/>
    <lineage>
        <taxon>Eukaryota</taxon>
        <taxon>Sar</taxon>
        <taxon>Stramenopiles</taxon>
        <taxon>Oomycota</taxon>
        <taxon>Peronosporomycetes</taxon>
        <taxon>Peronosporales</taxon>
        <taxon>Peronosporaceae</taxon>
        <taxon>Phytophthora</taxon>
    </lineage>
</organism>
<protein>
    <submittedName>
        <fullName evidence="2">Uncharacterized protein</fullName>
    </submittedName>
</protein>
<dbReference type="AlphaFoldDB" id="A0A8T1W9A5"/>
<dbReference type="Proteomes" id="UP000694044">
    <property type="component" value="Unassembled WGS sequence"/>
</dbReference>
<evidence type="ECO:0000313" key="2">
    <source>
        <dbReference type="EMBL" id="KAG7388279.1"/>
    </source>
</evidence>
<sequence>MYPQHRDAASREQPDAGRGGGRVEIERVGQPWMVPDLFDQLWLNATQQVSSSCTLTKYRTLRAPAPAAAPDGTPLYQTQHQIQHGRRTPVRHAAANLLLQHSECGMNVH</sequence>
<name>A0A8T1W9A5_9STRA</name>
<comment type="caution">
    <text evidence="2">The sequence shown here is derived from an EMBL/GenBank/DDBJ whole genome shotgun (WGS) entry which is preliminary data.</text>
</comment>
<dbReference type="EMBL" id="JAGDFM010000063">
    <property type="protein sequence ID" value="KAG7388279.1"/>
    <property type="molecule type" value="Genomic_DNA"/>
</dbReference>